<evidence type="ECO:0000313" key="2">
    <source>
        <dbReference type="EMBL" id="KAG2635603.1"/>
    </source>
</evidence>
<dbReference type="EMBL" id="CM029040">
    <property type="protein sequence ID" value="KAG2635603.1"/>
    <property type="molecule type" value="Genomic_DNA"/>
</dbReference>
<dbReference type="Proteomes" id="UP000823388">
    <property type="component" value="Chromosome 2N"/>
</dbReference>
<comment type="caution">
    <text evidence="2">The sequence shown here is derived from an EMBL/GenBank/DDBJ whole genome shotgun (WGS) entry which is preliminary data.</text>
</comment>
<evidence type="ECO:0000259" key="1">
    <source>
        <dbReference type="Pfam" id="PF12776"/>
    </source>
</evidence>
<feature type="domain" description="Myb/SANT-like" evidence="1">
    <location>
        <begin position="1"/>
        <end position="43"/>
    </location>
</feature>
<keyword evidence="3" id="KW-1185">Reference proteome</keyword>
<dbReference type="PANTHER" id="PTHR47851">
    <property type="entry name" value="OS06G0588700 PROTEIN-RELATED"/>
    <property type="match status" value="1"/>
</dbReference>
<dbReference type="PANTHER" id="PTHR47851:SF8">
    <property type="entry name" value="NO APICAL MERISTEM-ASSOCIATED C-TERMINAL DOMAIN-CONTAINING PROTEIN"/>
    <property type="match status" value="1"/>
</dbReference>
<protein>
    <recommendedName>
        <fullName evidence="1">Myb/SANT-like domain-containing protein</fullName>
    </recommendedName>
</protein>
<sequence length="145" mass="16828">MKNRWDVLKKKYSQWKTLNMRATGLGRDPVTGCISASDEWWADQNAAMPGCISFKNSVLEHEDMMRIMFEAISVTNETVHMFLELVMRGERRKSMMMARMVRLMVKARGVHHRSPQVLTKGQLHLQGEPQVPLLERKRKHIGIPL</sequence>
<dbReference type="Pfam" id="PF12776">
    <property type="entry name" value="Myb_DNA-bind_3"/>
    <property type="match status" value="1"/>
</dbReference>
<accession>A0A8T0VSY7</accession>
<name>A0A8T0VSY7_PANVG</name>
<evidence type="ECO:0000313" key="3">
    <source>
        <dbReference type="Proteomes" id="UP000823388"/>
    </source>
</evidence>
<dbReference type="InterPro" id="IPR024752">
    <property type="entry name" value="Myb/SANT-like_dom"/>
</dbReference>
<gene>
    <name evidence="2" type="ORF">PVAP13_2NG401203</name>
</gene>
<dbReference type="AlphaFoldDB" id="A0A8T0VSY7"/>
<reference evidence="2" key="1">
    <citation type="submission" date="2020-05" db="EMBL/GenBank/DDBJ databases">
        <title>WGS assembly of Panicum virgatum.</title>
        <authorList>
            <person name="Lovell J.T."/>
            <person name="Jenkins J."/>
            <person name="Shu S."/>
            <person name="Juenger T.E."/>
            <person name="Schmutz J."/>
        </authorList>
    </citation>
    <scope>NUCLEOTIDE SEQUENCE</scope>
    <source>
        <strain evidence="2">AP13</strain>
    </source>
</reference>
<proteinExistence type="predicted"/>
<organism evidence="2 3">
    <name type="scientific">Panicum virgatum</name>
    <name type="common">Blackwell switchgrass</name>
    <dbReference type="NCBI Taxonomy" id="38727"/>
    <lineage>
        <taxon>Eukaryota</taxon>
        <taxon>Viridiplantae</taxon>
        <taxon>Streptophyta</taxon>
        <taxon>Embryophyta</taxon>
        <taxon>Tracheophyta</taxon>
        <taxon>Spermatophyta</taxon>
        <taxon>Magnoliopsida</taxon>
        <taxon>Liliopsida</taxon>
        <taxon>Poales</taxon>
        <taxon>Poaceae</taxon>
        <taxon>PACMAD clade</taxon>
        <taxon>Panicoideae</taxon>
        <taxon>Panicodae</taxon>
        <taxon>Paniceae</taxon>
        <taxon>Panicinae</taxon>
        <taxon>Panicum</taxon>
        <taxon>Panicum sect. Hiantes</taxon>
    </lineage>
</organism>